<proteinExistence type="predicted"/>
<dbReference type="Ensembl" id="ENSACUT00000011437.1">
    <property type="protein sequence ID" value="ENSACUP00000010714.1"/>
    <property type="gene ID" value="ENSACUG00000007271.1"/>
</dbReference>
<evidence type="ECO:0000313" key="1">
    <source>
        <dbReference type="Ensembl" id="ENSACUP00000010714.1"/>
    </source>
</evidence>
<dbReference type="Proteomes" id="UP000472269">
    <property type="component" value="Unplaced"/>
</dbReference>
<keyword evidence="2" id="KW-1185">Reference proteome</keyword>
<protein>
    <submittedName>
        <fullName evidence="1">Uncharacterized protein</fullName>
    </submittedName>
</protein>
<name>A0A663MFR9_ATHCN</name>
<reference evidence="1" key="1">
    <citation type="submission" date="2025-08" db="UniProtKB">
        <authorList>
            <consortium name="Ensembl"/>
        </authorList>
    </citation>
    <scope>IDENTIFICATION</scope>
</reference>
<organism evidence="1 2">
    <name type="scientific">Athene cunicularia</name>
    <name type="common">Burrowing owl</name>
    <name type="synonym">Speotyto cunicularia</name>
    <dbReference type="NCBI Taxonomy" id="194338"/>
    <lineage>
        <taxon>Eukaryota</taxon>
        <taxon>Metazoa</taxon>
        <taxon>Chordata</taxon>
        <taxon>Craniata</taxon>
        <taxon>Vertebrata</taxon>
        <taxon>Euteleostomi</taxon>
        <taxon>Archelosauria</taxon>
        <taxon>Archosauria</taxon>
        <taxon>Dinosauria</taxon>
        <taxon>Saurischia</taxon>
        <taxon>Theropoda</taxon>
        <taxon>Coelurosauria</taxon>
        <taxon>Aves</taxon>
        <taxon>Neognathae</taxon>
        <taxon>Neoaves</taxon>
        <taxon>Telluraves</taxon>
        <taxon>Strigiformes</taxon>
        <taxon>Strigidae</taxon>
        <taxon>Athene</taxon>
    </lineage>
</organism>
<reference evidence="1" key="2">
    <citation type="submission" date="2025-09" db="UniProtKB">
        <authorList>
            <consortium name="Ensembl"/>
        </authorList>
    </citation>
    <scope>IDENTIFICATION</scope>
</reference>
<dbReference type="AlphaFoldDB" id="A0A663MFR9"/>
<evidence type="ECO:0000313" key="2">
    <source>
        <dbReference type="Proteomes" id="UP000472269"/>
    </source>
</evidence>
<accession>A0A663MFR9</accession>
<sequence>MSLGRGCSCCPGLLLQVLRQIAQIVGMRSVSSQEIPADGALSSLCYQHKLNTSHRHHCSHPVYTALPHSAQRSLAKKKKKETAPIFSKDTQVLFFIMR</sequence>